<dbReference type="InterPro" id="IPR050680">
    <property type="entry name" value="YpeA/RimI_acetyltransf"/>
</dbReference>
<evidence type="ECO:0000256" key="1">
    <source>
        <dbReference type="ARBA" id="ARBA00022679"/>
    </source>
</evidence>
<dbReference type="GO" id="GO:0016747">
    <property type="term" value="F:acyltransferase activity, transferring groups other than amino-acyl groups"/>
    <property type="evidence" value="ECO:0007669"/>
    <property type="project" value="InterPro"/>
</dbReference>
<reference evidence="4" key="1">
    <citation type="submission" date="2022-08" db="EMBL/GenBank/DDBJ databases">
        <title>The genomic sequence of strain Paenibacillus sp. SCIV0701.</title>
        <authorList>
            <person name="Zhao H."/>
        </authorList>
    </citation>
    <scope>NUCLEOTIDE SEQUENCE</scope>
    <source>
        <strain evidence="4">SCIV0701</strain>
    </source>
</reference>
<dbReference type="Pfam" id="PF00583">
    <property type="entry name" value="Acetyltransf_1"/>
    <property type="match status" value="1"/>
</dbReference>
<evidence type="ECO:0000259" key="3">
    <source>
        <dbReference type="PROSITE" id="PS51186"/>
    </source>
</evidence>
<evidence type="ECO:0000256" key="2">
    <source>
        <dbReference type="ARBA" id="ARBA00023315"/>
    </source>
</evidence>
<sequence>MTIIRTITMEEAEPFWRLRLEALQTNPEAFGRTYEEASRLTNDAIRGRLAANENQFVLGAYDDDGSLVGMAGLKRETAVKMSHKAMIWGMYVSPGCRKQKIGHRLLQEIMSRAKEMAGLEQVTLAVVTGNEQARNLYLSMGFEVYGRERNALKHNGISYDEELMVYFIQNS</sequence>
<feature type="domain" description="N-acetyltransferase" evidence="3">
    <location>
        <begin position="2"/>
        <end position="166"/>
    </location>
</feature>
<keyword evidence="5" id="KW-1185">Reference proteome</keyword>
<dbReference type="PROSITE" id="PS51186">
    <property type="entry name" value="GNAT"/>
    <property type="match status" value="1"/>
</dbReference>
<gene>
    <name evidence="4" type="ORF">NQZ67_02650</name>
</gene>
<dbReference type="PANTHER" id="PTHR43420:SF47">
    <property type="entry name" value="N-ACETYLTRANSFERASE DOMAIN-CONTAINING PROTEIN"/>
    <property type="match status" value="1"/>
</dbReference>
<dbReference type="InterPro" id="IPR000182">
    <property type="entry name" value="GNAT_dom"/>
</dbReference>
<accession>A0A9X2MN84</accession>
<proteinExistence type="predicted"/>
<evidence type="ECO:0000313" key="5">
    <source>
        <dbReference type="Proteomes" id="UP001141950"/>
    </source>
</evidence>
<dbReference type="RefSeq" id="WP_257442493.1">
    <property type="nucleotide sequence ID" value="NZ_JANIPJ010000002.1"/>
</dbReference>
<keyword evidence="2" id="KW-0012">Acyltransferase</keyword>
<dbReference type="EMBL" id="JANIPJ010000002">
    <property type="protein sequence ID" value="MCR2802771.1"/>
    <property type="molecule type" value="Genomic_DNA"/>
</dbReference>
<dbReference type="InterPro" id="IPR016181">
    <property type="entry name" value="Acyl_CoA_acyltransferase"/>
</dbReference>
<comment type="caution">
    <text evidence="4">The sequence shown here is derived from an EMBL/GenBank/DDBJ whole genome shotgun (WGS) entry which is preliminary data.</text>
</comment>
<dbReference type="AlphaFoldDB" id="A0A9X2MN84"/>
<name>A0A9X2MN84_9BACL</name>
<protein>
    <submittedName>
        <fullName evidence="4">GNAT family N-acetyltransferase</fullName>
    </submittedName>
</protein>
<dbReference type="SUPFAM" id="SSF55729">
    <property type="entry name" value="Acyl-CoA N-acyltransferases (Nat)"/>
    <property type="match status" value="1"/>
</dbReference>
<dbReference type="PANTHER" id="PTHR43420">
    <property type="entry name" value="ACETYLTRANSFERASE"/>
    <property type="match status" value="1"/>
</dbReference>
<organism evidence="4 5">
    <name type="scientific">Paenibacillus soyae</name>
    <dbReference type="NCBI Taxonomy" id="2969249"/>
    <lineage>
        <taxon>Bacteria</taxon>
        <taxon>Bacillati</taxon>
        <taxon>Bacillota</taxon>
        <taxon>Bacilli</taxon>
        <taxon>Bacillales</taxon>
        <taxon>Paenibacillaceae</taxon>
        <taxon>Paenibacillus</taxon>
    </lineage>
</organism>
<dbReference type="Proteomes" id="UP001141950">
    <property type="component" value="Unassembled WGS sequence"/>
</dbReference>
<dbReference type="CDD" id="cd04301">
    <property type="entry name" value="NAT_SF"/>
    <property type="match status" value="1"/>
</dbReference>
<keyword evidence="1" id="KW-0808">Transferase</keyword>
<dbReference type="Gene3D" id="3.40.630.30">
    <property type="match status" value="1"/>
</dbReference>
<evidence type="ECO:0000313" key="4">
    <source>
        <dbReference type="EMBL" id="MCR2802771.1"/>
    </source>
</evidence>